<name>A0A5C4RZW1_PROVB</name>
<dbReference type="Gene3D" id="2.40.50.540">
    <property type="match status" value="1"/>
</dbReference>
<comment type="caution">
    <text evidence="2">The sequence shown here is derived from an EMBL/GenBank/DDBJ whole genome shotgun (WGS) entry which is preliminary data.</text>
</comment>
<dbReference type="InterPro" id="IPR007298">
    <property type="entry name" value="Cu-R_lipoprotein_NlpE"/>
</dbReference>
<dbReference type="Proteomes" id="UP000309544">
    <property type="component" value="Unassembled WGS sequence"/>
</dbReference>
<dbReference type="AlphaFoldDB" id="A0A5C4RZW1"/>
<dbReference type="InterPro" id="IPR033450">
    <property type="entry name" value="NlpE_C"/>
</dbReference>
<keyword evidence="3" id="KW-1185">Reference proteome</keyword>
<protein>
    <recommendedName>
        <fullName evidence="1">NlpE C-terminal OB domain-containing protein</fullName>
    </recommendedName>
</protein>
<proteinExistence type="predicted"/>
<dbReference type="Pfam" id="PF17185">
    <property type="entry name" value="NlpE_C"/>
    <property type="match status" value="1"/>
</dbReference>
<gene>
    <name evidence="2" type="ORF">FGF68_06960</name>
</gene>
<dbReference type="Pfam" id="PF04170">
    <property type="entry name" value="NlpE"/>
    <property type="match status" value="1"/>
</dbReference>
<sequence>MQVIISMMRFLSRMLPVFLLLFVAGCAGGLRMPEDIFAPDARTGVRTYYGELPCAECRVQQLTLTLFDNGTFRLNRVYSGQRNGRDRVEADLGRWKQDGERIVLQGSSDFPLQFRRVSASELKLLDQMGHEIVSHLDYSVFLTSIPDFLPGPYLVQGMYCERGGNAYFRECRTGLEYRLVFENPDPSVSRKYAALVTSPGAEVMAALRARFMLRRDSGSGSDNLMVRKFISFLPGGSCAP</sequence>
<accession>A0A5C4RZW1</accession>
<evidence type="ECO:0000313" key="3">
    <source>
        <dbReference type="Proteomes" id="UP000309544"/>
    </source>
</evidence>
<organism evidence="2 3">
    <name type="scientific">Prosthecochloris vibrioformis</name>
    <name type="common">Chlorobium vibrioforme</name>
    <dbReference type="NCBI Taxonomy" id="1098"/>
    <lineage>
        <taxon>Bacteria</taxon>
        <taxon>Pseudomonadati</taxon>
        <taxon>Chlorobiota</taxon>
        <taxon>Chlorobiia</taxon>
        <taxon>Chlorobiales</taxon>
        <taxon>Chlorobiaceae</taxon>
        <taxon>Prosthecochloris</taxon>
    </lineage>
</organism>
<evidence type="ECO:0000259" key="1">
    <source>
        <dbReference type="Pfam" id="PF17185"/>
    </source>
</evidence>
<dbReference type="EMBL" id="VDCI01000005">
    <property type="protein sequence ID" value="TNJ36468.1"/>
    <property type="molecule type" value="Genomic_DNA"/>
</dbReference>
<evidence type="ECO:0000313" key="2">
    <source>
        <dbReference type="EMBL" id="TNJ36468.1"/>
    </source>
</evidence>
<reference evidence="2 3" key="1">
    <citation type="submission" date="2019-05" db="EMBL/GenBank/DDBJ databases">
        <title>Draft Whole-Genome sequence of the green sulfur bacterium Prosthecochloris vibrioformis DSM 260.</title>
        <authorList>
            <person name="Meyer T.E."/>
            <person name="Kyndt J.A."/>
        </authorList>
    </citation>
    <scope>NUCLEOTIDE SEQUENCE [LARGE SCALE GENOMIC DNA]</scope>
    <source>
        <strain evidence="2 3">DSM 260</strain>
    </source>
</reference>
<feature type="domain" description="NlpE C-terminal OB" evidence="1">
    <location>
        <begin position="155"/>
        <end position="238"/>
    </location>
</feature>
<dbReference type="Gene3D" id="2.40.128.640">
    <property type="match status" value="1"/>
</dbReference>
<dbReference type="InterPro" id="IPR038139">
    <property type="entry name" value="NlpE_C_sf"/>
</dbReference>